<keyword evidence="4" id="KW-1185">Reference proteome</keyword>
<dbReference type="InterPro" id="IPR046865">
    <property type="entry name" value="FapA_b_solenoid"/>
</dbReference>
<dbReference type="Proteomes" id="UP001621714">
    <property type="component" value="Unassembled WGS sequence"/>
</dbReference>
<dbReference type="PANTHER" id="PTHR38032:SF1">
    <property type="entry name" value="RNA-BINDING PROTEIN KHPB N-TERMINAL DOMAIN-CONTAINING PROTEIN"/>
    <property type="match status" value="1"/>
</dbReference>
<protein>
    <submittedName>
        <fullName evidence="3">FapA family protein</fullName>
    </submittedName>
</protein>
<sequence>MGQQPDDTDLMLSIPTPEELGLTFKEDEQGDYWAIHQPTGMVQPFEPEDFPQIMELAGFPAADYPIESAALAVLLDAMRRGEACEQRLGGPVDARAEVHLSPNQMLASVVLHPPQGRGQDITSAALSKALQEAHVVRGLIDESLAELTSAATSQQLRTTGLPVCQIVAYGESAYDGEDAWLEPLIDEIMDRRPQMNDDGQVDFFELGDFPHVDADQALVRRHPPTQGKTGWTVTGKTIKGRNGKDITLSAKDETVRLAPDDHDLLLSSVAGMPVVHEKGALVEQVLKLEEVGLKSGHVRFDGSVFVKGNVNPGMKIEVTGDVKVGGLVEAAYIKAGGSIEIGGGVIGRKAKEERGKPLKDANESTTEAYLHAGVTVKARFIQEAKVKAAQEIIVQKQILHSKIKAGVKIHLLGKGAIVGGLAEANQFIDIGIAGAPANVQTHLRVGGTEDLKQESTKINHRLQQIEVQKSKLKELIAKIKQLRKPITEEKKQQIMQARNQLQAQENSLYDRLAKIQEDIKERQHARIHVRKTCFPGTLLEIDEAQFSPRNDLGKVTFFLRDGEVQMR</sequence>
<organism evidence="3 4">
    <name type="scientific">Marinospirillum alkalitolerans</name>
    <dbReference type="NCBI Taxonomy" id="3123374"/>
    <lineage>
        <taxon>Bacteria</taxon>
        <taxon>Pseudomonadati</taxon>
        <taxon>Pseudomonadota</taxon>
        <taxon>Gammaproteobacteria</taxon>
        <taxon>Oceanospirillales</taxon>
        <taxon>Oceanospirillaceae</taxon>
        <taxon>Marinospirillum</taxon>
    </lineage>
</organism>
<keyword evidence="1" id="KW-0175">Coiled coil</keyword>
<accession>A0ABW8PXH2</accession>
<gene>
    <name evidence="3" type="ORF">V6U78_05810</name>
</gene>
<name>A0ABW8PXH2_9GAMM</name>
<evidence type="ECO:0000313" key="3">
    <source>
        <dbReference type="EMBL" id="MFK7160549.1"/>
    </source>
</evidence>
<comment type="caution">
    <text evidence="3">The sequence shown here is derived from an EMBL/GenBank/DDBJ whole genome shotgun (WGS) entry which is preliminary data.</text>
</comment>
<reference evidence="3 4" key="1">
    <citation type="submission" date="2024-02" db="EMBL/GenBank/DDBJ databases">
        <title>Marinospirillum sp. MEB 164 isolated from Lonar lake sediment.</title>
        <authorList>
            <person name="Joshi A."/>
            <person name="Thite S."/>
        </authorList>
    </citation>
    <scope>NUCLEOTIDE SEQUENCE [LARGE SCALE GENOMIC DNA]</scope>
    <source>
        <strain evidence="3 4">MEB164</strain>
    </source>
</reference>
<evidence type="ECO:0000313" key="4">
    <source>
        <dbReference type="Proteomes" id="UP001621714"/>
    </source>
</evidence>
<proteinExistence type="predicted"/>
<dbReference type="RefSeq" id="WP_405338366.1">
    <property type="nucleotide sequence ID" value="NZ_JBANFI010000003.1"/>
</dbReference>
<dbReference type="Pfam" id="PF20250">
    <property type="entry name" value="FapA_N"/>
    <property type="match status" value="1"/>
</dbReference>
<feature type="domain" description="Flagellar Assembly Protein A N-terminal region" evidence="2">
    <location>
        <begin position="97"/>
        <end position="277"/>
    </location>
</feature>
<evidence type="ECO:0000256" key="1">
    <source>
        <dbReference type="SAM" id="Coils"/>
    </source>
</evidence>
<feature type="coiled-coil region" evidence="1">
    <location>
        <begin position="462"/>
        <end position="518"/>
    </location>
</feature>
<dbReference type="InterPro" id="IPR046866">
    <property type="entry name" value="FapA_N"/>
</dbReference>
<dbReference type="InterPro" id="IPR005646">
    <property type="entry name" value="FapA"/>
</dbReference>
<dbReference type="PANTHER" id="PTHR38032">
    <property type="entry name" value="POLYMERASE-RELATED"/>
    <property type="match status" value="1"/>
</dbReference>
<evidence type="ECO:0000259" key="2">
    <source>
        <dbReference type="Pfam" id="PF20250"/>
    </source>
</evidence>
<dbReference type="EMBL" id="JBANFI010000003">
    <property type="protein sequence ID" value="MFK7160549.1"/>
    <property type="molecule type" value="Genomic_DNA"/>
</dbReference>
<dbReference type="Pfam" id="PF03961">
    <property type="entry name" value="FapA"/>
    <property type="match status" value="1"/>
</dbReference>